<name>A0ABU1EVG3_9FLAO</name>
<evidence type="ECO:0000313" key="2">
    <source>
        <dbReference type="Proteomes" id="UP001257234"/>
    </source>
</evidence>
<accession>A0ABU1EVG3</accession>
<organism evidence="1 2">
    <name type="scientific">Christiangramia sediminicola</name>
    <dbReference type="NCBI Taxonomy" id="3073267"/>
    <lineage>
        <taxon>Bacteria</taxon>
        <taxon>Pseudomonadati</taxon>
        <taxon>Bacteroidota</taxon>
        <taxon>Flavobacteriia</taxon>
        <taxon>Flavobacteriales</taxon>
        <taxon>Flavobacteriaceae</taxon>
        <taxon>Christiangramia</taxon>
    </lineage>
</organism>
<protein>
    <recommendedName>
        <fullName evidence="3">Outer membrane protein beta-barrel domain-containing protein</fullName>
    </recommendedName>
</protein>
<dbReference type="EMBL" id="JAVJIU010000008">
    <property type="protein sequence ID" value="MDR5592052.1"/>
    <property type="molecule type" value="Genomic_DNA"/>
</dbReference>
<reference evidence="2" key="1">
    <citation type="submission" date="2023-07" db="EMBL/GenBank/DDBJ databases">
        <title>Christiangramia sp. SM2212., a novel bacterium of the family Flavobacteriaceae isolated from the sea sediment.</title>
        <authorList>
            <person name="Wang J."/>
            <person name="Zhang X."/>
        </authorList>
    </citation>
    <scope>NUCLEOTIDE SEQUENCE [LARGE SCALE GENOMIC DNA]</scope>
    <source>
        <strain evidence="2">SM2212</strain>
    </source>
</reference>
<dbReference type="Proteomes" id="UP001257234">
    <property type="component" value="Unassembled WGS sequence"/>
</dbReference>
<dbReference type="RefSeq" id="WP_309562881.1">
    <property type="nucleotide sequence ID" value="NZ_JAVJIU010000008.1"/>
</dbReference>
<keyword evidence="2" id="KW-1185">Reference proteome</keyword>
<proteinExistence type="predicted"/>
<evidence type="ECO:0008006" key="3">
    <source>
        <dbReference type="Google" id="ProtNLM"/>
    </source>
</evidence>
<sequence>MKEIILKLTIVLSILTISIHNIHAQDSIKKNSIYTEIGGNGVLYSINYERLYNVSKLINITSRIGYGYFTINRIKANSIPFEINGLYAIAKQKHFIEIGSGITYLDTKDLNDDPLDITALIYAARLGYRYQKPTGGIMYRIGITPLYDFYSDKQNLIRSKVWFLIGGISIGYNF</sequence>
<comment type="caution">
    <text evidence="1">The sequence shown here is derived from an EMBL/GenBank/DDBJ whole genome shotgun (WGS) entry which is preliminary data.</text>
</comment>
<evidence type="ECO:0000313" key="1">
    <source>
        <dbReference type="EMBL" id="MDR5592052.1"/>
    </source>
</evidence>
<gene>
    <name evidence="1" type="ORF">RE431_15520</name>
</gene>